<feature type="compositionally biased region" description="Low complexity" evidence="1">
    <location>
        <begin position="44"/>
        <end position="62"/>
    </location>
</feature>
<accession>A0A3S5B1C6</accession>
<gene>
    <name evidence="2" type="ORF">PXEA_LOCUS36437</name>
</gene>
<evidence type="ECO:0000256" key="1">
    <source>
        <dbReference type="SAM" id="MobiDB-lite"/>
    </source>
</evidence>
<comment type="caution">
    <text evidence="2">The sequence shown here is derived from an EMBL/GenBank/DDBJ whole genome shotgun (WGS) entry which is preliminary data.</text>
</comment>
<sequence>MLGLTWSMTFCSQTHFLVFLDDDYYLNVPALAALLVELLPSQPQNNSAPPPQQLVKRLQQQQEAVASDTFDRSLTESSQGGANSSQSGEHSFNRTAGQQRSQVGWPKQAYFAGKKERAVAKAWVASQANLDYESVFIGRCWRRLILFIIVGQSERWL</sequence>
<feature type="compositionally biased region" description="Polar residues" evidence="1">
    <location>
        <begin position="89"/>
        <end position="101"/>
    </location>
</feature>
<feature type="compositionally biased region" description="Low complexity" evidence="1">
    <location>
        <begin position="77"/>
        <end position="88"/>
    </location>
</feature>
<reference evidence="2" key="1">
    <citation type="submission" date="2018-11" db="EMBL/GenBank/DDBJ databases">
        <authorList>
            <consortium name="Pathogen Informatics"/>
        </authorList>
    </citation>
    <scope>NUCLEOTIDE SEQUENCE</scope>
</reference>
<feature type="region of interest" description="Disordered" evidence="1">
    <location>
        <begin position="44"/>
        <end position="101"/>
    </location>
</feature>
<protein>
    <recommendedName>
        <fullName evidence="4">Hexosyltransferase</fullName>
    </recommendedName>
</protein>
<keyword evidence="3" id="KW-1185">Reference proteome</keyword>
<dbReference type="EMBL" id="CAAALY010278115">
    <property type="protein sequence ID" value="VEL42997.1"/>
    <property type="molecule type" value="Genomic_DNA"/>
</dbReference>
<evidence type="ECO:0000313" key="2">
    <source>
        <dbReference type="EMBL" id="VEL42997.1"/>
    </source>
</evidence>
<evidence type="ECO:0000313" key="3">
    <source>
        <dbReference type="Proteomes" id="UP000784294"/>
    </source>
</evidence>
<name>A0A3S5B1C6_9PLAT</name>
<dbReference type="Proteomes" id="UP000784294">
    <property type="component" value="Unassembled WGS sequence"/>
</dbReference>
<dbReference type="AlphaFoldDB" id="A0A3S5B1C6"/>
<organism evidence="2 3">
    <name type="scientific">Protopolystoma xenopodis</name>
    <dbReference type="NCBI Taxonomy" id="117903"/>
    <lineage>
        <taxon>Eukaryota</taxon>
        <taxon>Metazoa</taxon>
        <taxon>Spiralia</taxon>
        <taxon>Lophotrochozoa</taxon>
        <taxon>Platyhelminthes</taxon>
        <taxon>Monogenea</taxon>
        <taxon>Polyopisthocotylea</taxon>
        <taxon>Polystomatidea</taxon>
        <taxon>Polystomatidae</taxon>
        <taxon>Protopolystoma</taxon>
    </lineage>
</organism>
<evidence type="ECO:0008006" key="4">
    <source>
        <dbReference type="Google" id="ProtNLM"/>
    </source>
</evidence>
<proteinExistence type="predicted"/>